<dbReference type="Proteomes" id="UP000792457">
    <property type="component" value="Unassembled WGS sequence"/>
</dbReference>
<sequence>MYRMTCSPSSRTVVCHEIFDENSLPSEEEIKDYAVKIGIDPQNEAHLLPLARDGLMQALPSEWKPCYDEEVQGYYYYNTKTNKSQWEHPLDDVYRNIVKKSRSESVSSVGDEDSKTSAKEDLKSFEEAVSSEILSKSMETFKSSFSSADKLLNKKGIGQVAPLRSTAKLTPILSPLSEERPPSVVFKVRKKEKKPMIAQEKHPKVVKRAELVLSGGGSNFLRKNSPSATTPTDEAAMPQVKVVITAPAPGEEENYPKSILRDKSPTKLWDVDPRDMSSEEKTLWRKQELEEERKSVRFKLEEELQINFQVPDDEEELDEIEEVEGAAVEWNSDEEDQKEEEIISKINTFVTEEEPGIKDNHDGEIHVNDQNVDAKENPSDFQCGPSLEEISNADTQKNPNIDEEGDVPPNYVNEVVLEEKSEMKRKKEMFEMEMKEELDTHRKILNEELVESKKQLKEDHAKMLQTLRRELAEEEEKSKLSLTLDMKSRLVLFEKSLKIEEEDKKKKIREAYNQSLKELEEELNRLKDEKKNQIKSEKEKLQASFAQELEEMLRKERETNECELKKSLQKLKDEINEQASRDIENLKAQLTLDSNNKLKMIEDEFKK</sequence>
<dbReference type="SMART" id="SM00456">
    <property type="entry name" value="WW"/>
    <property type="match status" value="1"/>
</dbReference>
<feature type="coiled-coil region" evidence="1">
    <location>
        <begin position="435"/>
        <end position="477"/>
    </location>
</feature>
<dbReference type="InterPro" id="IPR036020">
    <property type="entry name" value="WW_dom_sf"/>
</dbReference>
<evidence type="ECO:0000313" key="5">
    <source>
        <dbReference type="Proteomes" id="UP000792457"/>
    </source>
</evidence>
<dbReference type="InterPro" id="IPR053233">
    <property type="entry name" value="ABRA-related"/>
</dbReference>
<feature type="region of interest" description="Disordered" evidence="2">
    <location>
        <begin position="371"/>
        <end position="409"/>
    </location>
</feature>
<reference evidence="4" key="1">
    <citation type="submission" date="2013-04" db="EMBL/GenBank/DDBJ databases">
        <authorList>
            <person name="Qu J."/>
            <person name="Murali S.C."/>
            <person name="Bandaranaike D."/>
            <person name="Bellair M."/>
            <person name="Blankenburg K."/>
            <person name="Chao H."/>
            <person name="Dinh H."/>
            <person name="Doddapaneni H."/>
            <person name="Downs B."/>
            <person name="Dugan-Rocha S."/>
            <person name="Elkadiri S."/>
            <person name="Gnanaolivu R.D."/>
            <person name="Hernandez B."/>
            <person name="Javaid M."/>
            <person name="Jayaseelan J.C."/>
            <person name="Lee S."/>
            <person name="Li M."/>
            <person name="Ming W."/>
            <person name="Munidasa M."/>
            <person name="Muniz J."/>
            <person name="Nguyen L."/>
            <person name="Ongeri F."/>
            <person name="Osuji N."/>
            <person name="Pu L.-L."/>
            <person name="Puazo M."/>
            <person name="Qu C."/>
            <person name="Quiroz J."/>
            <person name="Raj R."/>
            <person name="Weissenberger G."/>
            <person name="Xin Y."/>
            <person name="Zou X."/>
            <person name="Han Y."/>
            <person name="Richards S."/>
            <person name="Worley K."/>
            <person name="Muzny D."/>
            <person name="Gibbs R."/>
        </authorList>
    </citation>
    <scope>NUCLEOTIDE SEQUENCE</scope>
    <source>
        <strain evidence="4">Sampled in the wild</strain>
    </source>
</reference>
<evidence type="ECO:0000313" key="4">
    <source>
        <dbReference type="EMBL" id="KAG8234542.1"/>
    </source>
</evidence>
<gene>
    <name evidence="4" type="ORF">J437_LFUL014001</name>
</gene>
<comment type="caution">
    <text evidence="4">The sequence shown here is derived from an EMBL/GenBank/DDBJ whole genome shotgun (WGS) entry which is preliminary data.</text>
</comment>
<accession>A0A8K0KGE0</accession>
<keyword evidence="1" id="KW-0175">Coiled coil</keyword>
<dbReference type="PROSITE" id="PS01159">
    <property type="entry name" value="WW_DOMAIN_1"/>
    <property type="match status" value="1"/>
</dbReference>
<feature type="non-terminal residue" evidence="4">
    <location>
        <position position="1"/>
    </location>
</feature>
<protein>
    <recommendedName>
        <fullName evidence="3">WW domain-containing protein</fullName>
    </recommendedName>
</protein>
<dbReference type="OrthoDB" id="6344460at2759"/>
<organism evidence="4 5">
    <name type="scientific">Ladona fulva</name>
    <name type="common">Scarce chaser dragonfly</name>
    <name type="synonym">Libellula fulva</name>
    <dbReference type="NCBI Taxonomy" id="123851"/>
    <lineage>
        <taxon>Eukaryota</taxon>
        <taxon>Metazoa</taxon>
        <taxon>Ecdysozoa</taxon>
        <taxon>Arthropoda</taxon>
        <taxon>Hexapoda</taxon>
        <taxon>Insecta</taxon>
        <taxon>Pterygota</taxon>
        <taxon>Palaeoptera</taxon>
        <taxon>Odonata</taxon>
        <taxon>Epiprocta</taxon>
        <taxon>Anisoptera</taxon>
        <taxon>Libelluloidea</taxon>
        <taxon>Libellulidae</taxon>
        <taxon>Ladona</taxon>
    </lineage>
</organism>
<dbReference type="AlphaFoldDB" id="A0A8K0KGE0"/>
<dbReference type="Gene3D" id="3.30.1470.10">
    <property type="entry name" value="Photosystem I PsaD, reaction center subunit II"/>
    <property type="match status" value="1"/>
</dbReference>
<evidence type="ECO:0000256" key="1">
    <source>
        <dbReference type="SAM" id="Coils"/>
    </source>
</evidence>
<evidence type="ECO:0000256" key="2">
    <source>
        <dbReference type="SAM" id="MobiDB-lite"/>
    </source>
</evidence>
<reference evidence="4" key="2">
    <citation type="submission" date="2017-10" db="EMBL/GenBank/DDBJ databases">
        <title>Ladona fulva Genome sequencing and assembly.</title>
        <authorList>
            <person name="Murali S."/>
            <person name="Richards S."/>
            <person name="Bandaranaike D."/>
            <person name="Bellair M."/>
            <person name="Blankenburg K."/>
            <person name="Chao H."/>
            <person name="Dinh H."/>
            <person name="Doddapaneni H."/>
            <person name="Dugan-Rocha S."/>
            <person name="Elkadiri S."/>
            <person name="Gnanaolivu R."/>
            <person name="Hernandez B."/>
            <person name="Skinner E."/>
            <person name="Javaid M."/>
            <person name="Lee S."/>
            <person name="Li M."/>
            <person name="Ming W."/>
            <person name="Munidasa M."/>
            <person name="Muniz J."/>
            <person name="Nguyen L."/>
            <person name="Hughes D."/>
            <person name="Osuji N."/>
            <person name="Pu L.-L."/>
            <person name="Puazo M."/>
            <person name="Qu C."/>
            <person name="Quiroz J."/>
            <person name="Raj R."/>
            <person name="Weissenberger G."/>
            <person name="Xin Y."/>
            <person name="Zou X."/>
            <person name="Han Y."/>
            <person name="Worley K."/>
            <person name="Muzny D."/>
            <person name="Gibbs R."/>
        </authorList>
    </citation>
    <scope>NUCLEOTIDE SEQUENCE</scope>
    <source>
        <strain evidence="4">Sampled in the wild</strain>
    </source>
</reference>
<dbReference type="PANTHER" id="PTHR21715">
    <property type="entry name" value="RH04127P"/>
    <property type="match status" value="1"/>
</dbReference>
<feature type="coiled-coil region" evidence="1">
    <location>
        <begin position="502"/>
        <end position="596"/>
    </location>
</feature>
<dbReference type="SUPFAM" id="SSF51045">
    <property type="entry name" value="WW domain"/>
    <property type="match status" value="1"/>
</dbReference>
<evidence type="ECO:0000259" key="3">
    <source>
        <dbReference type="PROSITE" id="PS50020"/>
    </source>
</evidence>
<dbReference type="PROSITE" id="PS50020">
    <property type="entry name" value="WW_DOMAIN_2"/>
    <property type="match status" value="1"/>
</dbReference>
<name>A0A8K0KGE0_LADFU</name>
<dbReference type="Pfam" id="PF00397">
    <property type="entry name" value="WW"/>
    <property type="match status" value="1"/>
</dbReference>
<feature type="domain" description="WW" evidence="3">
    <location>
        <begin position="57"/>
        <end position="91"/>
    </location>
</feature>
<dbReference type="InterPro" id="IPR001202">
    <property type="entry name" value="WW_dom"/>
</dbReference>
<dbReference type="PANTHER" id="PTHR21715:SF0">
    <property type="entry name" value="RH04127P"/>
    <property type="match status" value="1"/>
</dbReference>
<keyword evidence="5" id="KW-1185">Reference proteome</keyword>
<proteinExistence type="predicted"/>
<dbReference type="EMBL" id="KZ308825">
    <property type="protein sequence ID" value="KAG8234542.1"/>
    <property type="molecule type" value="Genomic_DNA"/>
</dbReference>
<dbReference type="CDD" id="cd00201">
    <property type="entry name" value="WW"/>
    <property type="match status" value="1"/>
</dbReference>